<feature type="domain" description="Response regulatory" evidence="2">
    <location>
        <begin position="5"/>
        <end position="119"/>
    </location>
</feature>
<dbReference type="InterPro" id="IPR001789">
    <property type="entry name" value="Sig_transdc_resp-reg_receiver"/>
</dbReference>
<evidence type="ECO:0000256" key="1">
    <source>
        <dbReference type="PROSITE-ProRule" id="PRU00169"/>
    </source>
</evidence>
<name>A0A1F2P9U2_9EURY</name>
<dbReference type="PANTHER" id="PTHR43228">
    <property type="entry name" value="TWO-COMPONENT RESPONSE REGULATOR"/>
    <property type="match status" value="1"/>
</dbReference>
<dbReference type="GO" id="GO:0000160">
    <property type="term" value="P:phosphorelay signal transduction system"/>
    <property type="evidence" value="ECO:0007669"/>
    <property type="project" value="InterPro"/>
</dbReference>
<dbReference type="InterPro" id="IPR052048">
    <property type="entry name" value="ST_Response_Regulator"/>
</dbReference>
<dbReference type="Proteomes" id="UP000186940">
    <property type="component" value="Unassembled WGS sequence"/>
</dbReference>
<reference evidence="3" key="1">
    <citation type="submission" date="2016-05" db="EMBL/GenBank/DDBJ databases">
        <title>Microbial consortia oxidize butane by reversing methanogenesis.</title>
        <authorList>
            <person name="Laso-Perez R."/>
            <person name="Richter M."/>
            <person name="Wegener G."/>
            <person name="Musat F."/>
        </authorList>
    </citation>
    <scope>NUCLEOTIDE SEQUENCE [LARGE SCALE GENOMIC DNA]</scope>
    <source>
        <strain evidence="3">BOX2</strain>
    </source>
</reference>
<feature type="modified residue" description="4-aspartylphosphate" evidence="1">
    <location>
        <position position="54"/>
    </location>
</feature>
<dbReference type="AlphaFoldDB" id="A0A1F2P9U2"/>
<dbReference type="PANTHER" id="PTHR43228:SF1">
    <property type="entry name" value="TWO-COMPONENT RESPONSE REGULATOR ARR22"/>
    <property type="match status" value="1"/>
</dbReference>
<dbReference type="SMART" id="SM00448">
    <property type="entry name" value="REC"/>
    <property type="match status" value="1"/>
</dbReference>
<evidence type="ECO:0000313" key="4">
    <source>
        <dbReference type="Proteomes" id="UP000186940"/>
    </source>
</evidence>
<dbReference type="Pfam" id="PF00072">
    <property type="entry name" value="Response_reg"/>
    <property type="match status" value="1"/>
</dbReference>
<dbReference type="PROSITE" id="PS50110">
    <property type="entry name" value="RESPONSE_REGULATORY"/>
    <property type="match status" value="1"/>
</dbReference>
<protein>
    <submittedName>
        <fullName evidence="3">Chemotaxis protein CheY</fullName>
    </submittedName>
</protein>
<accession>A0A1F2P9U2</accession>
<dbReference type="SUPFAM" id="SSF52172">
    <property type="entry name" value="CheY-like"/>
    <property type="match status" value="1"/>
</dbReference>
<evidence type="ECO:0000313" key="3">
    <source>
        <dbReference type="EMBL" id="OFV68097.1"/>
    </source>
</evidence>
<organism evidence="3 4">
    <name type="scientific">Candidatus Syntropharchaeum caldarium</name>
    <dbReference type="NCBI Taxonomy" id="1838285"/>
    <lineage>
        <taxon>Archaea</taxon>
        <taxon>Methanobacteriati</taxon>
        <taxon>Methanobacteriota</taxon>
        <taxon>Stenosarchaea group</taxon>
        <taxon>Methanomicrobia</taxon>
        <taxon>Methanosarcinales</taxon>
        <taxon>ANME-2 cluster</taxon>
        <taxon>Candidatus Syntropharchaeum</taxon>
    </lineage>
</organism>
<keyword evidence="4" id="KW-1185">Reference proteome</keyword>
<dbReference type="Gene3D" id="3.40.50.2300">
    <property type="match status" value="1"/>
</dbReference>
<dbReference type="EMBL" id="LYOS01000002">
    <property type="protein sequence ID" value="OFV68097.1"/>
    <property type="molecule type" value="Genomic_DNA"/>
</dbReference>
<sequence>MEKKKILIVDDAAPITAMMKEMIDETRYDVFIETTGERGIRAYEELKPDLVTMDIVMPSMNGVEAIKAIRAIDPEAKIVVITAIDMPNIINEAMEAGAVDYLVKPFSAKRLEKIFNKHLSD</sequence>
<dbReference type="InterPro" id="IPR011006">
    <property type="entry name" value="CheY-like_superfamily"/>
</dbReference>
<evidence type="ECO:0000259" key="2">
    <source>
        <dbReference type="PROSITE" id="PS50110"/>
    </source>
</evidence>
<dbReference type="PATRIC" id="fig|1838285.3.peg.746"/>
<comment type="caution">
    <text evidence="3">The sequence shown here is derived from an EMBL/GenBank/DDBJ whole genome shotgun (WGS) entry which is preliminary data.</text>
</comment>
<proteinExistence type="predicted"/>
<gene>
    <name evidence="3" type="ORF">SCAL_000737</name>
</gene>
<dbReference type="STRING" id="1838285.SCAL_000737"/>
<keyword evidence="1" id="KW-0597">Phosphoprotein</keyword>